<dbReference type="OMA" id="REMIQQK"/>
<dbReference type="GO" id="GO:0016272">
    <property type="term" value="C:prefoldin complex"/>
    <property type="evidence" value="ECO:0007669"/>
    <property type="project" value="InterPro"/>
</dbReference>
<evidence type="ECO:0000256" key="2">
    <source>
        <dbReference type="ARBA" id="ARBA00023186"/>
    </source>
</evidence>
<dbReference type="PANTHER" id="PTHR20903:SF0">
    <property type="entry name" value="PREFOLDIN SUBUNIT 1"/>
    <property type="match status" value="1"/>
</dbReference>
<gene>
    <name evidence="4" type="ORF">EPUS_02540</name>
</gene>
<dbReference type="RefSeq" id="XP_007803732.1">
    <property type="nucleotide sequence ID" value="XM_007805541.1"/>
</dbReference>
<dbReference type="GO" id="GO:0005737">
    <property type="term" value="C:cytoplasm"/>
    <property type="evidence" value="ECO:0007669"/>
    <property type="project" value="TreeGrafter"/>
</dbReference>
<evidence type="ECO:0008006" key="6">
    <source>
        <dbReference type="Google" id="ProtNLM"/>
    </source>
</evidence>
<proteinExistence type="inferred from homology"/>
<dbReference type="HOGENOM" id="CLU_122140_0_1_1"/>
<dbReference type="Pfam" id="PF01920">
    <property type="entry name" value="Prefoldin_2"/>
    <property type="match status" value="1"/>
</dbReference>
<reference evidence="5" key="1">
    <citation type="journal article" date="2014" name="BMC Genomics">
        <title>Genome characteristics reveal the impact of lichenization on lichen-forming fungus Endocarpon pusillum Hedwig (Verrucariales, Ascomycota).</title>
        <authorList>
            <person name="Wang Y.-Y."/>
            <person name="Liu B."/>
            <person name="Zhang X.-Y."/>
            <person name="Zhou Q.-M."/>
            <person name="Zhang T."/>
            <person name="Li H."/>
            <person name="Yu Y.-F."/>
            <person name="Zhang X.-L."/>
            <person name="Hao X.-Y."/>
            <person name="Wang M."/>
            <person name="Wang L."/>
            <person name="Wei J.-C."/>
        </authorList>
    </citation>
    <scope>NUCLEOTIDE SEQUENCE [LARGE SCALE GENOMIC DNA]</scope>
    <source>
        <strain evidence="5">Z07020 / HMAS-L-300199</strain>
    </source>
</reference>
<dbReference type="InterPro" id="IPR009053">
    <property type="entry name" value="Prefoldin"/>
</dbReference>
<keyword evidence="3" id="KW-0175">Coiled coil</keyword>
<dbReference type="SUPFAM" id="SSF46579">
    <property type="entry name" value="Prefoldin"/>
    <property type="match status" value="1"/>
</dbReference>
<evidence type="ECO:0000313" key="5">
    <source>
        <dbReference type="Proteomes" id="UP000019373"/>
    </source>
</evidence>
<organism evidence="4 5">
    <name type="scientific">Endocarpon pusillum (strain Z07020 / HMAS-L-300199)</name>
    <name type="common">Lichen-forming fungus</name>
    <dbReference type="NCBI Taxonomy" id="1263415"/>
    <lineage>
        <taxon>Eukaryota</taxon>
        <taxon>Fungi</taxon>
        <taxon>Dikarya</taxon>
        <taxon>Ascomycota</taxon>
        <taxon>Pezizomycotina</taxon>
        <taxon>Eurotiomycetes</taxon>
        <taxon>Chaetothyriomycetidae</taxon>
        <taxon>Verrucariales</taxon>
        <taxon>Verrucariaceae</taxon>
        <taxon>Endocarpon</taxon>
    </lineage>
</organism>
<dbReference type="OrthoDB" id="2015447at2759"/>
<dbReference type="eggNOG" id="KOG3501">
    <property type="taxonomic scope" value="Eukaryota"/>
</dbReference>
<dbReference type="Proteomes" id="UP000019373">
    <property type="component" value="Unassembled WGS sequence"/>
</dbReference>
<sequence>MAIPNAALQKLLQEVESQAIQSQQQINIVRSQINVKQRDARLNQLTSTELSQLPRTTKVYEGLGKMFVATPISTVDARLSKESQTLKSEIAALEKRLHYLETTHKNSREHIEKILQTGGRG</sequence>
<dbReference type="AlphaFoldDB" id="U1HNT7"/>
<evidence type="ECO:0000256" key="1">
    <source>
        <dbReference type="ARBA" id="ARBA00008045"/>
    </source>
</evidence>
<dbReference type="Gene3D" id="1.10.287.370">
    <property type="match status" value="1"/>
</dbReference>
<feature type="coiled-coil region" evidence="3">
    <location>
        <begin position="76"/>
        <end position="103"/>
    </location>
</feature>
<dbReference type="GeneID" id="19237593"/>
<dbReference type="PANTHER" id="PTHR20903">
    <property type="entry name" value="PREFOLDIN SUBUNIT 1-RELATED"/>
    <property type="match status" value="1"/>
</dbReference>
<keyword evidence="5" id="KW-1185">Reference proteome</keyword>
<comment type="similarity">
    <text evidence="1">Belongs to the prefoldin subunit beta family.</text>
</comment>
<feature type="coiled-coil region" evidence="3">
    <location>
        <begin position="5"/>
        <end position="32"/>
    </location>
</feature>
<evidence type="ECO:0000256" key="3">
    <source>
        <dbReference type="SAM" id="Coils"/>
    </source>
</evidence>
<dbReference type="GO" id="GO:0044183">
    <property type="term" value="F:protein folding chaperone"/>
    <property type="evidence" value="ECO:0007669"/>
    <property type="project" value="TreeGrafter"/>
</dbReference>
<dbReference type="EMBL" id="KE721301">
    <property type="protein sequence ID" value="ERF70674.1"/>
    <property type="molecule type" value="Genomic_DNA"/>
</dbReference>
<protein>
    <recommendedName>
        <fullName evidence="6">Prefoldin subunit 1</fullName>
    </recommendedName>
</protein>
<name>U1HNT7_ENDPU</name>
<evidence type="ECO:0000313" key="4">
    <source>
        <dbReference type="EMBL" id="ERF70674.1"/>
    </source>
</evidence>
<dbReference type="GO" id="GO:0051082">
    <property type="term" value="F:unfolded protein binding"/>
    <property type="evidence" value="ECO:0007669"/>
    <property type="project" value="InterPro"/>
</dbReference>
<dbReference type="InterPro" id="IPR002777">
    <property type="entry name" value="PFD_beta-like"/>
</dbReference>
<keyword evidence="2" id="KW-0143">Chaperone</keyword>
<accession>U1HNT7</accession>